<evidence type="ECO:0000313" key="3">
    <source>
        <dbReference type="Proteomes" id="UP001278500"/>
    </source>
</evidence>
<gene>
    <name evidence="2" type="ORF">B0H65DRAFT_579582</name>
</gene>
<feature type="compositionally biased region" description="Polar residues" evidence="1">
    <location>
        <begin position="302"/>
        <end position="324"/>
    </location>
</feature>
<keyword evidence="3" id="KW-1185">Reference proteome</keyword>
<proteinExistence type="predicted"/>
<feature type="non-terminal residue" evidence="2">
    <location>
        <position position="409"/>
    </location>
</feature>
<dbReference type="RefSeq" id="XP_062678148.1">
    <property type="nucleotide sequence ID" value="XM_062830767.1"/>
</dbReference>
<sequence>MDPPIAPPPRQRYITSQAHFYQRKAEKEAAAFNAMVPGNFADFPTRATDQCFLVDQMMAAMKDTTDILDNPDNNAHINCIRAKSDDDLEEKAWEAMFDAYDAQRGKRVHKLLTAYFPNFMDRWEALVALMRTKLSNNHTNKMRDFNKDVKAASKFGGSVTTVDRITSVYDAAGNLVRAFVRPEKRPLSDFLGNRLAGIAKPKRARTRAATGDSTISVPASSNSSNSEQPVAGTAGGPMTPIQEEEEDDHAMAAIHEDEEGVMATTQGKEEGAVGEVEKDDGYEALEGPNGLSTPSPDAFNPHFNNQYPTPTQHLPLGEQSNIANQHPIYPTPDQHESLGEQSEQPSPNGYTVPPNNEMDANPFPLSAEAHHEPIASHHGEDVGIQAALDGRATNNGHYLYEVDLDWYEL</sequence>
<feature type="compositionally biased region" description="Polar residues" evidence="1">
    <location>
        <begin position="339"/>
        <end position="349"/>
    </location>
</feature>
<accession>A0AAE0J8W2</accession>
<dbReference type="AlphaFoldDB" id="A0AAE0J8W2"/>
<organism evidence="2 3">
    <name type="scientific">Neurospora tetraspora</name>
    <dbReference type="NCBI Taxonomy" id="94610"/>
    <lineage>
        <taxon>Eukaryota</taxon>
        <taxon>Fungi</taxon>
        <taxon>Dikarya</taxon>
        <taxon>Ascomycota</taxon>
        <taxon>Pezizomycotina</taxon>
        <taxon>Sordariomycetes</taxon>
        <taxon>Sordariomycetidae</taxon>
        <taxon>Sordariales</taxon>
        <taxon>Sordariaceae</taxon>
        <taxon>Neurospora</taxon>
    </lineage>
</organism>
<feature type="region of interest" description="Disordered" evidence="1">
    <location>
        <begin position="201"/>
        <end position="241"/>
    </location>
</feature>
<comment type="caution">
    <text evidence="2">The sequence shown here is derived from an EMBL/GenBank/DDBJ whole genome shotgun (WGS) entry which is preliminary data.</text>
</comment>
<protein>
    <submittedName>
        <fullName evidence="2">Uncharacterized protein</fullName>
    </submittedName>
</protein>
<dbReference type="GeneID" id="87867921"/>
<reference evidence="2" key="2">
    <citation type="submission" date="2023-06" db="EMBL/GenBank/DDBJ databases">
        <authorList>
            <consortium name="Lawrence Berkeley National Laboratory"/>
            <person name="Haridas S."/>
            <person name="Hensen N."/>
            <person name="Bonometti L."/>
            <person name="Westerberg I."/>
            <person name="Brannstrom I.O."/>
            <person name="Guillou S."/>
            <person name="Cros-Aarteil S."/>
            <person name="Calhoun S."/>
            <person name="Kuo A."/>
            <person name="Mondo S."/>
            <person name="Pangilinan J."/>
            <person name="Riley R."/>
            <person name="Labutti K."/>
            <person name="Andreopoulos B."/>
            <person name="Lipzen A."/>
            <person name="Chen C."/>
            <person name="Yanf M."/>
            <person name="Daum C."/>
            <person name="Ng V."/>
            <person name="Clum A."/>
            <person name="Steindorff A."/>
            <person name="Ohm R."/>
            <person name="Martin F."/>
            <person name="Silar P."/>
            <person name="Natvig D."/>
            <person name="Lalanne C."/>
            <person name="Gautier V."/>
            <person name="Ament-Velasquez S.L."/>
            <person name="Kruys A."/>
            <person name="Hutchinson M.I."/>
            <person name="Powell A.J."/>
            <person name="Barry K."/>
            <person name="Miller A.N."/>
            <person name="Grigoriev I.V."/>
            <person name="Debuchy R."/>
            <person name="Gladieux P."/>
            <person name="Thoren M.H."/>
            <person name="Johannesson H."/>
        </authorList>
    </citation>
    <scope>NUCLEOTIDE SEQUENCE</scope>
    <source>
        <strain evidence="2">CBS 560.94</strain>
    </source>
</reference>
<reference evidence="2" key="1">
    <citation type="journal article" date="2023" name="Mol. Phylogenet. Evol.">
        <title>Genome-scale phylogeny and comparative genomics of the fungal order Sordariales.</title>
        <authorList>
            <person name="Hensen N."/>
            <person name="Bonometti L."/>
            <person name="Westerberg I."/>
            <person name="Brannstrom I.O."/>
            <person name="Guillou S."/>
            <person name="Cros-Aarteil S."/>
            <person name="Calhoun S."/>
            <person name="Haridas S."/>
            <person name="Kuo A."/>
            <person name="Mondo S."/>
            <person name="Pangilinan J."/>
            <person name="Riley R."/>
            <person name="LaButti K."/>
            <person name="Andreopoulos B."/>
            <person name="Lipzen A."/>
            <person name="Chen C."/>
            <person name="Yan M."/>
            <person name="Daum C."/>
            <person name="Ng V."/>
            <person name="Clum A."/>
            <person name="Steindorff A."/>
            <person name="Ohm R.A."/>
            <person name="Martin F."/>
            <person name="Silar P."/>
            <person name="Natvig D.O."/>
            <person name="Lalanne C."/>
            <person name="Gautier V."/>
            <person name="Ament-Velasquez S.L."/>
            <person name="Kruys A."/>
            <person name="Hutchinson M.I."/>
            <person name="Powell A.J."/>
            <person name="Barry K."/>
            <person name="Miller A.N."/>
            <person name="Grigoriev I.V."/>
            <person name="Debuchy R."/>
            <person name="Gladieux P."/>
            <person name="Hiltunen Thoren M."/>
            <person name="Johannesson H."/>
        </authorList>
    </citation>
    <scope>NUCLEOTIDE SEQUENCE</scope>
    <source>
        <strain evidence="2">CBS 560.94</strain>
    </source>
</reference>
<dbReference type="EMBL" id="JAUEPP010000007">
    <property type="protein sequence ID" value="KAK3338788.1"/>
    <property type="molecule type" value="Genomic_DNA"/>
</dbReference>
<evidence type="ECO:0000256" key="1">
    <source>
        <dbReference type="SAM" id="MobiDB-lite"/>
    </source>
</evidence>
<evidence type="ECO:0000313" key="2">
    <source>
        <dbReference type="EMBL" id="KAK3338788.1"/>
    </source>
</evidence>
<feature type="region of interest" description="Disordered" evidence="1">
    <location>
        <begin position="282"/>
        <end position="361"/>
    </location>
</feature>
<dbReference type="Proteomes" id="UP001278500">
    <property type="component" value="Unassembled WGS sequence"/>
</dbReference>
<name>A0AAE0J8W2_9PEZI</name>